<dbReference type="GO" id="GO:0032934">
    <property type="term" value="F:sterol binding"/>
    <property type="evidence" value="ECO:0007669"/>
    <property type="project" value="TreeGrafter"/>
</dbReference>
<dbReference type="OrthoDB" id="14833at2759"/>
<evidence type="ECO:0000256" key="1">
    <source>
        <dbReference type="SAM" id="MobiDB-lite"/>
    </source>
</evidence>
<dbReference type="GO" id="GO:0016020">
    <property type="term" value="C:membrane"/>
    <property type="evidence" value="ECO:0007669"/>
    <property type="project" value="TreeGrafter"/>
</dbReference>
<gene>
    <name evidence="3" type="primary">Aste57867_21286</name>
    <name evidence="2" type="ORF">As57867_021217</name>
    <name evidence="3" type="ORF">ASTE57867_21286</name>
</gene>
<protein>
    <submittedName>
        <fullName evidence="3">Aste57867_21286 protein</fullName>
    </submittedName>
</protein>
<dbReference type="EMBL" id="CAADRA010006992">
    <property type="protein sequence ID" value="VFT97958.1"/>
    <property type="molecule type" value="Genomic_DNA"/>
</dbReference>
<feature type="compositionally biased region" description="Low complexity" evidence="1">
    <location>
        <begin position="417"/>
        <end position="430"/>
    </location>
</feature>
<evidence type="ECO:0000313" key="2">
    <source>
        <dbReference type="EMBL" id="KAF0686938.1"/>
    </source>
</evidence>
<dbReference type="Pfam" id="PF01237">
    <property type="entry name" value="Oxysterol_BP"/>
    <property type="match status" value="1"/>
</dbReference>
<reference evidence="3 4" key="1">
    <citation type="submission" date="2019-03" db="EMBL/GenBank/DDBJ databases">
        <authorList>
            <person name="Gaulin E."/>
            <person name="Dumas B."/>
        </authorList>
    </citation>
    <scope>NUCLEOTIDE SEQUENCE [LARGE SCALE GENOMIC DNA]</scope>
    <source>
        <strain evidence="3">CBS 568.67</strain>
    </source>
</reference>
<evidence type="ECO:0000313" key="3">
    <source>
        <dbReference type="EMBL" id="VFT97958.1"/>
    </source>
</evidence>
<dbReference type="Gene3D" id="2.40.160.120">
    <property type="match status" value="1"/>
</dbReference>
<keyword evidence="4" id="KW-1185">Reference proteome</keyword>
<dbReference type="PANTHER" id="PTHR10972:SF148">
    <property type="entry name" value="OXYSTEROL-BINDING PROTEIN 9"/>
    <property type="match status" value="1"/>
</dbReference>
<accession>A0A485LIJ3</accession>
<dbReference type="Proteomes" id="UP000332933">
    <property type="component" value="Unassembled WGS sequence"/>
</dbReference>
<proteinExistence type="predicted"/>
<dbReference type="PANTHER" id="PTHR10972">
    <property type="entry name" value="OXYSTEROL-BINDING PROTEIN-RELATED"/>
    <property type="match status" value="1"/>
</dbReference>
<organism evidence="3 4">
    <name type="scientific">Aphanomyces stellatus</name>
    <dbReference type="NCBI Taxonomy" id="120398"/>
    <lineage>
        <taxon>Eukaryota</taxon>
        <taxon>Sar</taxon>
        <taxon>Stramenopiles</taxon>
        <taxon>Oomycota</taxon>
        <taxon>Saprolegniomycetes</taxon>
        <taxon>Saprolegniales</taxon>
        <taxon>Verrucalvaceae</taxon>
        <taxon>Aphanomyces</taxon>
    </lineage>
</organism>
<reference evidence="2" key="2">
    <citation type="submission" date="2019-06" db="EMBL/GenBank/DDBJ databases">
        <title>Genomics analysis of Aphanomyces spp. identifies a new class of oomycete effector associated with host adaptation.</title>
        <authorList>
            <person name="Gaulin E."/>
        </authorList>
    </citation>
    <scope>NUCLEOTIDE SEQUENCE</scope>
    <source>
        <strain evidence="2">CBS 578.67</strain>
    </source>
</reference>
<sequence>MPSTMTPPPAPLAPALGIVAMTPQPSHVIMKELSLKDPSLSSPPWMQHQVTDRMAWYKGFKDNKKGGLIFDDKELLKKQQGVVKDIMLQLGAQLLSGKLAVRLSLPIRLFEPRSLLDRLPDAWAYAPTLLAKAAHATDAVERMKHVMAFVVAGLHFCVGQSKPFNPILGETYQATMADGTSIYLEHVQYVHQCRLMSGVDGLDRHHPPVCAYLMEGPNALFKMSGFCEFEAHLAGNTIINAQAGAVKLEFANGAVVTYDMPKFKMHGIVLGERMFEFTGECAFVDQAANVHGTLDMDGNGSLFGRTHHDDIRGTIKAPSDKKPGKMVVVSKVTGAWQRHLDFDGVVAWDVQTEPVFLPVPVSHALPSDVRFRADLIALQKGELEDAQTHKLAMEEAQRRDHRLRGHDDSSKKKRSSRTSSHQSSPRHSSG</sequence>
<dbReference type="SUPFAM" id="SSF144000">
    <property type="entry name" value="Oxysterol-binding protein-like"/>
    <property type="match status" value="1"/>
</dbReference>
<dbReference type="InterPro" id="IPR000648">
    <property type="entry name" value="Oxysterol-bd"/>
</dbReference>
<dbReference type="InterPro" id="IPR037239">
    <property type="entry name" value="OSBP_sf"/>
</dbReference>
<feature type="region of interest" description="Disordered" evidence="1">
    <location>
        <begin position="392"/>
        <end position="430"/>
    </location>
</feature>
<dbReference type="EMBL" id="VJMH01006966">
    <property type="protein sequence ID" value="KAF0686938.1"/>
    <property type="molecule type" value="Genomic_DNA"/>
</dbReference>
<dbReference type="GO" id="GO:0005829">
    <property type="term" value="C:cytosol"/>
    <property type="evidence" value="ECO:0007669"/>
    <property type="project" value="TreeGrafter"/>
</dbReference>
<evidence type="ECO:0000313" key="4">
    <source>
        <dbReference type="Proteomes" id="UP000332933"/>
    </source>
</evidence>
<name>A0A485LIJ3_9STRA</name>
<dbReference type="AlphaFoldDB" id="A0A485LIJ3"/>